<dbReference type="Proteomes" id="UP000092574">
    <property type="component" value="Chromosome"/>
</dbReference>
<dbReference type="PROSITE" id="PS01124">
    <property type="entry name" value="HTH_ARAC_FAMILY_2"/>
    <property type="match status" value="1"/>
</dbReference>
<dbReference type="RefSeq" id="WP_065544430.1">
    <property type="nucleotide sequence ID" value="NZ_CP015405.2"/>
</dbReference>
<keyword evidence="5" id="KW-0804">Transcription</keyword>
<dbReference type="InterPro" id="IPR050204">
    <property type="entry name" value="AraC_XylS_family_regulators"/>
</dbReference>
<keyword evidence="1" id="KW-0963">Cytoplasm</keyword>
<evidence type="ECO:0000256" key="3">
    <source>
        <dbReference type="ARBA" id="ARBA00023125"/>
    </source>
</evidence>
<evidence type="ECO:0000256" key="5">
    <source>
        <dbReference type="ARBA" id="ARBA00023163"/>
    </source>
</evidence>
<gene>
    <name evidence="7" type="ORF">A4V09_22895</name>
</gene>
<sequence length="281" mass="32860">MLLMEKMAHRQITSANYITSINGMVHPDRVLSEHDFLYMLEGDWEIMEDGSVYEMHRDDLLILGAGRHHYGEKPCNPGNRHMYFHVLPSPAEKGEKNGMEKMEPSTLFPCHTLLHCRHNPHIRMYFEEIISAFWSDSPEKLCRLSLLFNLLLCEIAEHQAAPREKGQSDALVDEICRQIQSNPQRFYTAGEMAEAHFICARTLNNRFQKACQKTFYAYQMETKLEMVRYFLIHQPDAPLHEAAVNFGFYDEFHLSKAFKKQFKMSPSRFRKYHASGNAQTY</sequence>
<dbReference type="AlphaFoldDB" id="A0A1C7IFA9"/>
<reference evidence="7" key="1">
    <citation type="submission" date="2017-04" db="EMBL/GenBank/DDBJ databases">
        <title>Complete Genome Sequences of Twelve Strains of a Stable Defined Moderately Diverse Mouse Microbiota 2 (sDMDMm2).</title>
        <authorList>
            <person name="Uchimura Y."/>
            <person name="Wyss M."/>
            <person name="Brugiroux S."/>
            <person name="Limenitakis J.P."/>
            <person name="Stecher B."/>
            <person name="McCoy K.D."/>
            <person name="Macpherson A.J."/>
        </authorList>
    </citation>
    <scope>NUCLEOTIDE SEQUENCE</scope>
    <source>
        <strain evidence="7">YL58</strain>
    </source>
</reference>
<feature type="domain" description="HTH araC/xylS-type" evidence="6">
    <location>
        <begin position="173"/>
        <end position="272"/>
    </location>
</feature>
<dbReference type="InterPro" id="IPR037923">
    <property type="entry name" value="HTH-like"/>
</dbReference>
<dbReference type="GO" id="GO:0003700">
    <property type="term" value="F:DNA-binding transcription factor activity"/>
    <property type="evidence" value="ECO:0007669"/>
    <property type="project" value="InterPro"/>
</dbReference>
<dbReference type="GO" id="GO:0043565">
    <property type="term" value="F:sequence-specific DNA binding"/>
    <property type="evidence" value="ECO:0007669"/>
    <property type="project" value="InterPro"/>
</dbReference>
<dbReference type="PANTHER" id="PTHR46796:SF13">
    <property type="entry name" value="HTH-TYPE TRANSCRIPTIONAL ACTIVATOR RHAS"/>
    <property type="match status" value="1"/>
</dbReference>
<dbReference type="STRING" id="1796616.A4V09_22895"/>
<keyword evidence="3" id="KW-0238">DNA-binding</keyword>
<accession>A0A1C7IFA9</accession>
<dbReference type="Gene3D" id="1.10.10.60">
    <property type="entry name" value="Homeodomain-like"/>
    <property type="match status" value="1"/>
</dbReference>
<dbReference type="PANTHER" id="PTHR46796">
    <property type="entry name" value="HTH-TYPE TRANSCRIPTIONAL ACTIVATOR RHAS-RELATED"/>
    <property type="match status" value="1"/>
</dbReference>
<dbReference type="InterPro" id="IPR018060">
    <property type="entry name" value="HTH_AraC"/>
</dbReference>
<dbReference type="SUPFAM" id="SSF51215">
    <property type="entry name" value="Regulatory protein AraC"/>
    <property type="match status" value="1"/>
</dbReference>
<protein>
    <submittedName>
        <fullName evidence="7">AraC family transcriptional regulator</fullName>
    </submittedName>
</protein>
<dbReference type="InterPro" id="IPR009057">
    <property type="entry name" value="Homeodomain-like_sf"/>
</dbReference>
<evidence type="ECO:0000259" key="6">
    <source>
        <dbReference type="PROSITE" id="PS01124"/>
    </source>
</evidence>
<evidence type="ECO:0000256" key="4">
    <source>
        <dbReference type="ARBA" id="ARBA00023159"/>
    </source>
</evidence>
<dbReference type="InterPro" id="IPR018062">
    <property type="entry name" value="HTH_AraC-typ_CS"/>
</dbReference>
<name>A0A1C7IFA9_9FIRM</name>
<dbReference type="SMART" id="SM00342">
    <property type="entry name" value="HTH_ARAC"/>
    <property type="match status" value="1"/>
</dbReference>
<dbReference type="Pfam" id="PF12833">
    <property type="entry name" value="HTH_18"/>
    <property type="match status" value="1"/>
</dbReference>
<evidence type="ECO:0000256" key="2">
    <source>
        <dbReference type="ARBA" id="ARBA00023015"/>
    </source>
</evidence>
<dbReference type="OrthoDB" id="9807321at2"/>
<organism evidence="7 8">
    <name type="scientific">Blautia pseudococcoides</name>
    <dbReference type="NCBI Taxonomy" id="1796616"/>
    <lineage>
        <taxon>Bacteria</taxon>
        <taxon>Bacillati</taxon>
        <taxon>Bacillota</taxon>
        <taxon>Clostridia</taxon>
        <taxon>Lachnospirales</taxon>
        <taxon>Lachnospiraceae</taxon>
        <taxon>Blautia</taxon>
    </lineage>
</organism>
<dbReference type="KEGG" id="byl:A4V09_22895"/>
<evidence type="ECO:0000313" key="8">
    <source>
        <dbReference type="Proteomes" id="UP000092574"/>
    </source>
</evidence>
<dbReference type="SUPFAM" id="SSF46689">
    <property type="entry name" value="Homeodomain-like"/>
    <property type="match status" value="1"/>
</dbReference>
<keyword evidence="2" id="KW-0805">Transcription regulation</keyword>
<evidence type="ECO:0000256" key="1">
    <source>
        <dbReference type="ARBA" id="ARBA00022490"/>
    </source>
</evidence>
<keyword evidence="4" id="KW-0010">Activator</keyword>
<dbReference type="EMBL" id="CP015405">
    <property type="protein sequence ID" value="ANU78347.1"/>
    <property type="molecule type" value="Genomic_DNA"/>
</dbReference>
<dbReference type="PROSITE" id="PS00041">
    <property type="entry name" value="HTH_ARAC_FAMILY_1"/>
    <property type="match status" value="1"/>
</dbReference>
<keyword evidence="8" id="KW-1185">Reference proteome</keyword>
<evidence type="ECO:0000313" key="7">
    <source>
        <dbReference type="EMBL" id="ANU78347.1"/>
    </source>
</evidence>
<proteinExistence type="predicted"/>